<keyword evidence="1" id="KW-0732">Signal</keyword>
<accession>A0A0B9G424</accession>
<evidence type="ECO:0000256" key="1">
    <source>
        <dbReference type="SAM" id="SignalP"/>
    </source>
</evidence>
<comment type="caution">
    <text evidence="3">The sequence shown here is derived from an EMBL/GenBank/DDBJ whole genome shotgun (WGS) entry which is preliminary data.</text>
</comment>
<dbReference type="RefSeq" id="WP_039461904.1">
    <property type="nucleotide sequence ID" value="NZ_JWLZ01000157.1"/>
</dbReference>
<dbReference type="Pfam" id="PF16130">
    <property type="entry name" value="DUF4842"/>
    <property type="match status" value="1"/>
</dbReference>
<evidence type="ECO:0000259" key="2">
    <source>
        <dbReference type="Pfam" id="PF16130"/>
    </source>
</evidence>
<protein>
    <recommendedName>
        <fullName evidence="2">DUF4842 domain-containing protein</fullName>
    </recommendedName>
</protein>
<name>A0A0B9G424_9GAMM</name>
<proteinExistence type="predicted"/>
<dbReference type="EMBL" id="JWLZ01000157">
    <property type="protein sequence ID" value="KHT63493.1"/>
    <property type="molecule type" value="Genomic_DNA"/>
</dbReference>
<feature type="chain" id="PRO_5002127846" description="DUF4842 domain-containing protein" evidence="1">
    <location>
        <begin position="22"/>
        <end position="494"/>
    </location>
</feature>
<dbReference type="AlphaFoldDB" id="A0A0B9G424"/>
<dbReference type="InterPro" id="IPR031025">
    <property type="entry name" value="LruC_dom"/>
</dbReference>
<evidence type="ECO:0000313" key="4">
    <source>
        <dbReference type="Proteomes" id="UP000031278"/>
    </source>
</evidence>
<feature type="domain" description="DUF4842" evidence="2">
    <location>
        <begin position="278"/>
        <end position="475"/>
    </location>
</feature>
<gene>
    <name evidence="3" type="ORF">RJ45_11825</name>
</gene>
<feature type="signal peptide" evidence="1">
    <location>
        <begin position="1"/>
        <end position="21"/>
    </location>
</feature>
<organism evidence="3 4">
    <name type="scientific">Photobacterium gaetbulicola</name>
    <dbReference type="NCBI Taxonomy" id="1295392"/>
    <lineage>
        <taxon>Bacteria</taxon>
        <taxon>Pseudomonadati</taxon>
        <taxon>Pseudomonadota</taxon>
        <taxon>Gammaproteobacteria</taxon>
        <taxon>Vibrionales</taxon>
        <taxon>Vibrionaceae</taxon>
        <taxon>Photobacterium</taxon>
    </lineage>
</organism>
<dbReference type="Proteomes" id="UP000031278">
    <property type="component" value="Unassembled WGS sequence"/>
</dbReference>
<sequence>MNKALLMYLAGAITMLSQAMAAEQSILLKDTVTQGSGSIDLFKALIQQNNPTAATLENLRAENNNSLVLAVDVNEAANGTEKASSQGVAVESVTLTVVSDGNTFTFTDFSTPTQSLLAKAGQTDRTLFYTLIGRTGSSSLTSNTGWEGTSFDAILAIPVNVSLENATSVVVEITFLETNTALGDPEAFYDFTAGPEDLALLSQTDTATLTEEAPGQDEAPLVITQNQLGSETDSWVYYPSSVEYYVAAYEDNYPVKSDYDFNDLVVGYRVGYGMTGQQVTSLIVYGYMIARGSGYTHDWHLHIGLPDAASGTGTLNLFKPDSAEQESGYPQTFSLTGSFDKRLLQGTKSLMRSPSSEFANTEIDIDLIKGHKFSVAFDFDTPIEISSISLPPYDPYLYVQNTGYEIHLPEYASRLGSSVNNAEAIGGFKNEQGYPFAIIIPEDWEPPLEREDLGGVYATFLEFVSSNGEQEDAWYTAPAQDKINQIGKAFWKWD</sequence>
<reference evidence="3 4" key="1">
    <citation type="submission" date="2014-12" db="EMBL/GenBank/DDBJ databases">
        <title>Genome sequencing of Photobacterium gaetbulicola AD005a.</title>
        <authorList>
            <person name="Adrian T.G.S."/>
            <person name="Chan K.G."/>
        </authorList>
    </citation>
    <scope>NUCLEOTIDE SEQUENCE [LARGE SCALE GENOMIC DNA]</scope>
    <source>
        <strain evidence="3 4">AD005a</strain>
    </source>
</reference>
<dbReference type="NCBIfam" id="TIGR04456">
    <property type="entry name" value="LruC_dom"/>
    <property type="match status" value="1"/>
</dbReference>
<evidence type="ECO:0000313" key="3">
    <source>
        <dbReference type="EMBL" id="KHT63493.1"/>
    </source>
</evidence>
<dbReference type="InterPro" id="IPR032295">
    <property type="entry name" value="DUF4842"/>
</dbReference>